<feature type="compositionally biased region" description="Pro residues" evidence="1">
    <location>
        <begin position="109"/>
        <end position="127"/>
    </location>
</feature>
<feature type="compositionally biased region" description="Pro residues" evidence="1">
    <location>
        <begin position="74"/>
        <end position="89"/>
    </location>
</feature>
<feature type="compositionally biased region" description="Polar residues" evidence="1">
    <location>
        <begin position="173"/>
        <end position="190"/>
    </location>
</feature>
<accession>A0A9W4U4G9</accession>
<feature type="region of interest" description="Disordered" evidence="1">
    <location>
        <begin position="570"/>
        <end position="609"/>
    </location>
</feature>
<feature type="compositionally biased region" description="Polar residues" evidence="1">
    <location>
        <begin position="240"/>
        <end position="256"/>
    </location>
</feature>
<feature type="region of interest" description="Disordered" evidence="1">
    <location>
        <begin position="439"/>
        <end position="459"/>
    </location>
</feature>
<feature type="compositionally biased region" description="Low complexity" evidence="1">
    <location>
        <begin position="161"/>
        <end position="172"/>
    </location>
</feature>
<feature type="region of interest" description="Disordered" evidence="1">
    <location>
        <begin position="22"/>
        <end position="278"/>
    </location>
</feature>
<evidence type="ECO:0000256" key="1">
    <source>
        <dbReference type="SAM" id="MobiDB-lite"/>
    </source>
</evidence>
<gene>
    <name evidence="2" type="ORF">PDIGIT_LOCUS1893</name>
</gene>
<dbReference type="EMBL" id="CAOQHR010000001">
    <property type="protein sequence ID" value="CAI6275355.1"/>
    <property type="molecule type" value="Genomic_DNA"/>
</dbReference>
<feature type="compositionally biased region" description="Low complexity" evidence="1">
    <location>
        <begin position="228"/>
        <end position="239"/>
    </location>
</feature>
<dbReference type="Proteomes" id="UP001152607">
    <property type="component" value="Unassembled WGS sequence"/>
</dbReference>
<dbReference type="AlphaFoldDB" id="A0A9W4U4G9"/>
<feature type="region of interest" description="Disordered" evidence="1">
    <location>
        <begin position="495"/>
        <end position="555"/>
    </location>
</feature>
<feature type="compositionally biased region" description="Pro residues" evidence="1">
    <location>
        <begin position="149"/>
        <end position="160"/>
    </location>
</feature>
<protein>
    <submittedName>
        <fullName evidence="2">Uncharacterized protein</fullName>
    </submittedName>
</protein>
<proteinExistence type="predicted"/>
<feature type="compositionally biased region" description="Polar residues" evidence="1">
    <location>
        <begin position="515"/>
        <end position="528"/>
    </location>
</feature>
<dbReference type="OrthoDB" id="5431222at2759"/>
<keyword evidence="3" id="KW-1185">Reference proteome</keyword>
<organism evidence="2 3">
    <name type="scientific">Periconia digitata</name>
    <dbReference type="NCBI Taxonomy" id="1303443"/>
    <lineage>
        <taxon>Eukaryota</taxon>
        <taxon>Fungi</taxon>
        <taxon>Dikarya</taxon>
        <taxon>Ascomycota</taxon>
        <taxon>Pezizomycotina</taxon>
        <taxon>Dothideomycetes</taxon>
        <taxon>Pleosporomycetidae</taxon>
        <taxon>Pleosporales</taxon>
        <taxon>Massarineae</taxon>
        <taxon>Periconiaceae</taxon>
        <taxon>Periconia</taxon>
    </lineage>
</organism>
<feature type="compositionally biased region" description="Basic and acidic residues" evidence="1">
    <location>
        <begin position="546"/>
        <end position="555"/>
    </location>
</feature>
<evidence type="ECO:0000313" key="3">
    <source>
        <dbReference type="Proteomes" id="UP001152607"/>
    </source>
</evidence>
<sequence>MSWSGPVAGAASYQQPQYPAVQPAFAHPPTYQYGQQSPYTQIPGAHSFPSQNASSRPPEIRAPKKKGNPIITRYPPPPGYRGPARPPPAFGSQQRSHHYSQSQPSYQKPGPPTNPAYPAPGYQPPPVHGHQPLGYGHVPNAPQNGHPSPGFPPSPYPWPQQQPQGYTQHPNQSFTHQPSHPGAQSYTRSLSYPGHTVQAPPVNPNQQSWGHTQGWQQPNPSTNNPLNSKPGSFSSSTSSLQFTTDPHATPTQTSIYPTTSQPVSSTSQPSAAKNLPLSGNKNQIFSASDEWDFEFEGAIWPKANEPVDPNFSLGVTIWRPAKQVTRALPSSFSDAEEQALKPPPEKLGNGESVSIYFTAENSHEAFLNVRQTDEWYRIRKDPVFVVFNDEEMASNLIPIEECLAMRDRPDEPTEALADEDDEMHDAVWNVMDNLEQALSESTGDDRGSITQRQNDLAKDQNQEDVLARLGVTGMPKPPSHEPFVVPLSPVPKGVETLSSHIPSSSSVDYNPWNPPTTSSRVVRASTQDCLRGSPARSENSSQTAVEPDHESEELHTRDTEIFTAVALGQNNHFVTRKRSHNDTDQEGQKQQANDNIKRKRLSQGDFSYR</sequence>
<reference evidence="2" key="1">
    <citation type="submission" date="2023-01" db="EMBL/GenBank/DDBJ databases">
        <authorList>
            <person name="Van Ghelder C."/>
            <person name="Rancurel C."/>
        </authorList>
    </citation>
    <scope>NUCLEOTIDE SEQUENCE</scope>
    <source>
        <strain evidence="2">CNCM I-4278</strain>
    </source>
</reference>
<name>A0A9W4U4G9_9PLEO</name>
<evidence type="ECO:0000313" key="2">
    <source>
        <dbReference type="EMBL" id="CAI6275355.1"/>
    </source>
</evidence>
<feature type="compositionally biased region" description="Polar residues" evidence="1">
    <location>
        <begin position="496"/>
        <end position="508"/>
    </location>
</feature>
<comment type="caution">
    <text evidence="2">The sequence shown here is derived from an EMBL/GenBank/DDBJ whole genome shotgun (WGS) entry which is preliminary data.</text>
</comment>
<feature type="compositionally biased region" description="Polar residues" evidence="1">
    <location>
        <begin position="204"/>
        <end position="227"/>
    </location>
</feature>
<feature type="compositionally biased region" description="Low complexity" evidence="1">
    <location>
        <begin position="257"/>
        <end position="270"/>
    </location>
</feature>